<dbReference type="EMBL" id="RFFL01000010">
    <property type="protein sequence ID" value="RMI00289.1"/>
    <property type="molecule type" value="Genomic_DNA"/>
</dbReference>
<name>A0ABX9V4S2_9GAMM</name>
<dbReference type="InterPro" id="IPR011766">
    <property type="entry name" value="TPP_enzyme_TPP-bd"/>
</dbReference>
<accession>A0ABX9V4S2</accession>
<evidence type="ECO:0000259" key="6">
    <source>
        <dbReference type="Pfam" id="PF02776"/>
    </source>
</evidence>
<comment type="caution">
    <text evidence="7">The sequence shown here is derived from an EMBL/GenBank/DDBJ whole genome shotgun (WGS) entry which is preliminary data.</text>
</comment>
<feature type="domain" description="Thiamine pyrophosphate enzyme TPP-binding" evidence="5">
    <location>
        <begin position="408"/>
        <end position="546"/>
    </location>
</feature>
<feature type="domain" description="Thiamine pyrophosphate enzyme central" evidence="4">
    <location>
        <begin position="199"/>
        <end position="334"/>
    </location>
</feature>
<keyword evidence="2 3" id="KW-0786">Thiamine pyrophosphate</keyword>
<gene>
    <name evidence="7" type="ORF">EA795_13735</name>
</gene>
<dbReference type="Pfam" id="PF02776">
    <property type="entry name" value="TPP_enzyme_N"/>
    <property type="match status" value="1"/>
</dbReference>
<dbReference type="InterPro" id="IPR045229">
    <property type="entry name" value="TPP_enz"/>
</dbReference>
<evidence type="ECO:0000256" key="2">
    <source>
        <dbReference type="ARBA" id="ARBA00023052"/>
    </source>
</evidence>
<dbReference type="Gene3D" id="3.40.50.970">
    <property type="match status" value="2"/>
</dbReference>
<evidence type="ECO:0000313" key="7">
    <source>
        <dbReference type="EMBL" id="RMI00289.1"/>
    </source>
</evidence>
<reference evidence="7 8" key="1">
    <citation type="submission" date="2018-10" db="EMBL/GenBank/DDBJ databases">
        <title>Pseudomonas sp. GL14 genome.</title>
        <authorList>
            <person name="Peng J."/>
            <person name="Liu Z.-P."/>
        </authorList>
    </citation>
    <scope>NUCLEOTIDE SEQUENCE [LARGE SCALE GENOMIC DNA]</scope>
    <source>
        <strain evidence="7 8">GL14</strain>
    </source>
</reference>
<evidence type="ECO:0000313" key="8">
    <source>
        <dbReference type="Proteomes" id="UP000269134"/>
    </source>
</evidence>
<dbReference type="GeneID" id="84610100"/>
<dbReference type="Proteomes" id="UP000269134">
    <property type="component" value="Unassembled WGS sequence"/>
</dbReference>
<dbReference type="InterPro" id="IPR029061">
    <property type="entry name" value="THDP-binding"/>
</dbReference>
<dbReference type="Pfam" id="PF02775">
    <property type="entry name" value="TPP_enzyme_C"/>
    <property type="match status" value="1"/>
</dbReference>
<evidence type="ECO:0000259" key="5">
    <source>
        <dbReference type="Pfam" id="PF02775"/>
    </source>
</evidence>
<organism evidence="7 8">
    <name type="scientific">Stutzerimonas nitrititolerans</name>
    <dbReference type="NCBI Taxonomy" id="2482751"/>
    <lineage>
        <taxon>Bacteria</taxon>
        <taxon>Pseudomonadati</taxon>
        <taxon>Pseudomonadota</taxon>
        <taxon>Gammaproteobacteria</taxon>
        <taxon>Pseudomonadales</taxon>
        <taxon>Pseudomonadaceae</taxon>
        <taxon>Stutzerimonas</taxon>
    </lineage>
</organism>
<protein>
    <submittedName>
        <fullName evidence="7">Thiamine pyrophosphate-binding protein</fullName>
    </submittedName>
</protein>
<dbReference type="Pfam" id="PF00205">
    <property type="entry name" value="TPP_enzyme_M"/>
    <property type="match status" value="1"/>
</dbReference>
<evidence type="ECO:0000256" key="1">
    <source>
        <dbReference type="ARBA" id="ARBA00007812"/>
    </source>
</evidence>
<feature type="domain" description="Thiamine pyrophosphate enzyme N-terminal TPP-binding" evidence="6">
    <location>
        <begin position="1"/>
        <end position="122"/>
    </location>
</feature>
<dbReference type="SUPFAM" id="SSF52467">
    <property type="entry name" value="DHS-like NAD/FAD-binding domain"/>
    <property type="match status" value="1"/>
</dbReference>
<keyword evidence="8" id="KW-1185">Reference proteome</keyword>
<comment type="similarity">
    <text evidence="1 3">Belongs to the TPP enzyme family.</text>
</comment>
<evidence type="ECO:0000259" key="4">
    <source>
        <dbReference type="Pfam" id="PF00205"/>
    </source>
</evidence>
<evidence type="ECO:0000256" key="3">
    <source>
        <dbReference type="RuleBase" id="RU362132"/>
    </source>
</evidence>
<proteinExistence type="inferred from homology"/>
<dbReference type="SUPFAM" id="SSF52518">
    <property type="entry name" value="Thiamin diphosphate-binding fold (THDP-binding)"/>
    <property type="match status" value="2"/>
</dbReference>
<dbReference type="Gene3D" id="3.40.50.1220">
    <property type="entry name" value="TPP-binding domain"/>
    <property type="match status" value="1"/>
</dbReference>
<dbReference type="CDD" id="cd00568">
    <property type="entry name" value="TPP_enzymes"/>
    <property type="match status" value="1"/>
</dbReference>
<dbReference type="InterPro" id="IPR012000">
    <property type="entry name" value="Thiamin_PyroP_enz_cen_dom"/>
</dbReference>
<dbReference type="InterPro" id="IPR012001">
    <property type="entry name" value="Thiamin_PyroP_enz_TPP-bd_dom"/>
</dbReference>
<dbReference type="InterPro" id="IPR029035">
    <property type="entry name" value="DHS-like_NAD/FAD-binding_dom"/>
</dbReference>
<dbReference type="PANTHER" id="PTHR18968">
    <property type="entry name" value="THIAMINE PYROPHOSPHATE ENZYMES"/>
    <property type="match status" value="1"/>
</dbReference>
<sequence length="596" mass="64153">MRVADYIFEFIANQGIGHVFFLPGGGAMHLNNALYRQERLTAVSMLHEQGAAIAAEGYARTSGKFGVCLTTSGPGATNAITGLAGAYFESTPALYISGQVKRADLKGDSGLRQLGTQELDIVSVVTPLSKYAVCLTDAQQVRFELEKALHLMLTGRKGPVWIDVPLDIQATEIDPVQLPGFVAETDLTPLAPEAQALGRLLERLRKAQRPVLLVGNGVHASGAENEMRELIETLGMPTLTTWIGADLLEHEHPLYVGRCGTVAQRGANFSVQNADLVLAIGCRMDFSITGFNRAHFARQAEIVVVDIDAAEVAKLGDMPDERFICDARAFIQQLLAANAGQTLNCQAWRERCQGWKNAYPVVLPEYREPSEYVNTYVFTEALSEAMAEGDQIIPGSSGAALDTFWLSVRLKRGQRAVATGGLGSMGYGLPSSIGGCLGSGGRRTISIDGDGGFVMNIQELEVVRRLQLPIKYFVLNNNGYASIRASQGGYFKQIIGCDPTSGLTLPNISALATAFGLPVRRIDGSSNLREAIDEALALDGPVLCEVMVPPEQAIGPRITSKIGQNGAMVSSPLEDLFPFLGRDELRANMLIPLVDE</sequence>
<dbReference type="RefSeq" id="WP_122077991.1">
    <property type="nucleotide sequence ID" value="NZ_RFFL01000010.1"/>
</dbReference>
<dbReference type="CDD" id="cd07035">
    <property type="entry name" value="TPP_PYR_POX_like"/>
    <property type="match status" value="1"/>
</dbReference>
<dbReference type="PANTHER" id="PTHR18968:SF142">
    <property type="entry name" value="ACETOLACTATE SYNTHASE"/>
    <property type="match status" value="1"/>
</dbReference>